<dbReference type="Proteomes" id="UP000469185">
    <property type="component" value="Unassembled WGS sequence"/>
</dbReference>
<reference evidence="2 3" key="1">
    <citation type="submission" date="2020-02" db="EMBL/GenBank/DDBJ databases">
        <authorList>
            <person name="Li X.-J."/>
            <person name="Feng X.-M."/>
        </authorList>
    </citation>
    <scope>NUCLEOTIDE SEQUENCE [LARGE SCALE GENOMIC DNA]</scope>
    <source>
        <strain evidence="2 3">CGMCC 4.7225</strain>
    </source>
</reference>
<dbReference type="PANTHER" id="PTHR38479">
    <property type="entry name" value="LMO0824 PROTEIN"/>
    <property type="match status" value="1"/>
</dbReference>
<organism evidence="2 3">
    <name type="scientific">Phytoactinopolyspora alkaliphila</name>
    <dbReference type="NCBI Taxonomy" id="1783498"/>
    <lineage>
        <taxon>Bacteria</taxon>
        <taxon>Bacillati</taxon>
        <taxon>Actinomycetota</taxon>
        <taxon>Actinomycetes</taxon>
        <taxon>Jiangellales</taxon>
        <taxon>Jiangellaceae</taxon>
        <taxon>Phytoactinopolyspora</taxon>
    </lineage>
</organism>
<sequence length="370" mass="40397">MGGDVLGQRALNRATLERQLLLRRSAQSPLAAVEHLAGLQAQAPFSPYFQLWSRLQDFDPEVLAKHLVDRDVVRIVAMRGTVHMLTADDCVAFRPLTQTIMDRDLRSNTQYSAGLRGVDLDAVARAARSLLEATPMTNAELGPELAERFPGCEPASLAHAARNLLPLVQVPPRAVWGRSGQARLTTAESWLGRELDPAPSIDTMVVRYLAAFGPASVADVQTWCGLTRLGEVMERLRAGLRTFRDESGRELFDLPNGPRPDPETPAPPRFLPDFDNLIRSHADRTRIISVADSKAINTRNGVTPHFFLVDGRVAGTWRITVSKGAATLDVMPFRLIAKADAPAVEAEAGRLLAFAEPGAETPTVNVWPAP</sequence>
<dbReference type="InterPro" id="IPR009351">
    <property type="entry name" value="AlkZ-like"/>
</dbReference>
<evidence type="ECO:0000256" key="1">
    <source>
        <dbReference type="SAM" id="MobiDB-lite"/>
    </source>
</evidence>
<feature type="compositionally biased region" description="Pro residues" evidence="1">
    <location>
        <begin position="257"/>
        <end position="269"/>
    </location>
</feature>
<protein>
    <submittedName>
        <fullName evidence="2">Winged helix DNA-binding domain-containing protein</fullName>
    </submittedName>
</protein>
<keyword evidence="3" id="KW-1185">Reference proteome</keyword>
<accession>A0A6N9YI69</accession>
<name>A0A6N9YI69_9ACTN</name>
<evidence type="ECO:0000313" key="2">
    <source>
        <dbReference type="EMBL" id="NED94652.1"/>
    </source>
</evidence>
<dbReference type="AlphaFoldDB" id="A0A6N9YI69"/>
<dbReference type="Pfam" id="PF06224">
    <property type="entry name" value="AlkZ-like"/>
    <property type="match status" value="1"/>
</dbReference>
<keyword evidence="2" id="KW-0238">DNA-binding</keyword>
<feature type="region of interest" description="Disordered" evidence="1">
    <location>
        <begin position="249"/>
        <end position="269"/>
    </location>
</feature>
<evidence type="ECO:0000313" key="3">
    <source>
        <dbReference type="Proteomes" id="UP000469185"/>
    </source>
</evidence>
<comment type="caution">
    <text evidence="2">The sequence shown here is derived from an EMBL/GenBank/DDBJ whole genome shotgun (WGS) entry which is preliminary data.</text>
</comment>
<gene>
    <name evidence="2" type="ORF">G1H11_04940</name>
</gene>
<proteinExistence type="predicted"/>
<dbReference type="PANTHER" id="PTHR38479:SF2">
    <property type="entry name" value="WINGED HELIX DNA-BINDING DOMAIN-CONTAINING PROTEIN"/>
    <property type="match status" value="1"/>
</dbReference>
<dbReference type="EMBL" id="JAAGOB010000002">
    <property type="protein sequence ID" value="NED94652.1"/>
    <property type="molecule type" value="Genomic_DNA"/>
</dbReference>
<dbReference type="GO" id="GO:0003677">
    <property type="term" value="F:DNA binding"/>
    <property type="evidence" value="ECO:0007669"/>
    <property type="project" value="UniProtKB-KW"/>
</dbReference>